<dbReference type="OrthoDB" id="419183at2759"/>
<keyword evidence="17" id="KW-1185">Reference proteome</keyword>
<keyword evidence="7" id="KW-0238">DNA-binding</keyword>
<evidence type="ECO:0000256" key="5">
    <source>
        <dbReference type="ARBA" id="ARBA00022833"/>
    </source>
</evidence>
<dbReference type="Pfam" id="PF00628">
    <property type="entry name" value="PHD"/>
    <property type="match status" value="1"/>
</dbReference>
<keyword evidence="2" id="KW-0597">Phosphoprotein</keyword>
<comment type="caution">
    <text evidence="16">The sequence shown here is derived from an EMBL/GenBank/DDBJ whole genome shotgun (WGS) entry which is preliminary data.</text>
</comment>
<evidence type="ECO:0000256" key="14">
    <source>
        <dbReference type="SAM" id="MobiDB-lite"/>
    </source>
</evidence>
<dbReference type="STRING" id="1965070.A0A3S4R368"/>
<dbReference type="InterPro" id="IPR011011">
    <property type="entry name" value="Znf_FYVE_PHD"/>
</dbReference>
<evidence type="ECO:0000256" key="13">
    <source>
        <dbReference type="SAM" id="Coils"/>
    </source>
</evidence>
<evidence type="ECO:0000256" key="1">
    <source>
        <dbReference type="ARBA" id="ARBA00004123"/>
    </source>
</evidence>
<evidence type="ECO:0000256" key="10">
    <source>
        <dbReference type="ARBA" id="ARBA00023828"/>
    </source>
</evidence>
<dbReference type="PANTHER" id="PTHR46174:SF1">
    <property type="entry name" value="CXXC-TYPE ZINC FINGER PROTEIN 1"/>
    <property type="match status" value="1"/>
</dbReference>
<evidence type="ECO:0000256" key="4">
    <source>
        <dbReference type="ARBA" id="ARBA00022771"/>
    </source>
</evidence>
<dbReference type="FunFam" id="3.30.40.10:FF:000138">
    <property type="entry name" value="CXXC-type zinc finger protein 1"/>
    <property type="match status" value="1"/>
</dbReference>
<evidence type="ECO:0000256" key="2">
    <source>
        <dbReference type="ARBA" id="ARBA00022553"/>
    </source>
</evidence>
<keyword evidence="9" id="KW-0539">Nucleus</keyword>
<sequence>MVDPNRDVNLAFNFFNAEFNSNDGLSDRRSSFGAEPEEDDDEDEGLVYCICRTSDTSRFMIGCDKCNEWYHGDCISITEEYAKRIQQFYCLMCRDKDPSLEIKFKEKKQYVRKDKSGEKQKSAPQSLSNSAKVGVDILIDDKCKIDPDYEPELKRRKYLESEDEDEEDEDDDDEDEFVPKPPSKKTSAIKRSTAKVRNTQTKTKTKRPRKKDGPKVKDATNKGGRRKNKLDDSTKVKKSHKKELIEVDEGPKQCYGPGCIKVARKGSKYCSDDCGMKLATNRIYEILPHRIRQWQSTSSAADKYCQKSLELIRQEQQTAKRILEELDLKQQLLDELISKAQTIPPLSEEETNEETETESELSIYCVTCGHEVSYRLAMRHMERCFNKYESQTSFGSAFRTKIEGVFCDVYNPHQKTYCKRLKILCPEHSKDPKIGDDEVCGCPLVTNCFDYTGNFCRELKKKCSKHFCWAKLRRAELDMERLQQWFKLDELFEKEQKIRYTMANRGGVLALMLHQTIIQE</sequence>
<feature type="region of interest" description="Disordered" evidence="14">
    <location>
        <begin position="154"/>
        <end position="243"/>
    </location>
</feature>
<gene>
    <name evidence="16" type="ORF">B4U79_07250</name>
</gene>
<dbReference type="Proteomes" id="UP000285301">
    <property type="component" value="Unassembled WGS sequence"/>
</dbReference>
<evidence type="ECO:0000256" key="6">
    <source>
        <dbReference type="ARBA" id="ARBA00023015"/>
    </source>
</evidence>
<dbReference type="CDD" id="cd15553">
    <property type="entry name" value="PHD_Cfp1"/>
    <property type="match status" value="1"/>
</dbReference>
<evidence type="ECO:0000256" key="7">
    <source>
        <dbReference type="ARBA" id="ARBA00023125"/>
    </source>
</evidence>
<dbReference type="Gene3D" id="3.30.40.10">
    <property type="entry name" value="Zinc/RING finger domain, C3HC4 (zinc finger)"/>
    <property type="match status" value="1"/>
</dbReference>
<dbReference type="GO" id="GO:0045893">
    <property type="term" value="P:positive regulation of DNA-templated transcription"/>
    <property type="evidence" value="ECO:0007669"/>
    <property type="project" value="TreeGrafter"/>
</dbReference>
<dbReference type="PANTHER" id="PTHR46174">
    <property type="entry name" value="CXXC-TYPE ZINC FINGER PROTEIN 1"/>
    <property type="match status" value="1"/>
</dbReference>
<dbReference type="AlphaFoldDB" id="A0A3S4R368"/>
<evidence type="ECO:0000256" key="9">
    <source>
        <dbReference type="ARBA" id="ARBA00023242"/>
    </source>
</evidence>
<evidence type="ECO:0000313" key="16">
    <source>
        <dbReference type="EMBL" id="RWS10997.1"/>
    </source>
</evidence>
<dbReference type="GO" id="GO:0048188">
    <property type="term" value="C:Set1C/COMPASS complex"/>
    <property type="evidence" value="ECO:0007669"/>
    <property type="project" value="InterPro"/>
</dbReference>
<dbReference type="InterPro" id="IPR019786">
    <property type="entry name" value="Zinc_finger_PHD-type_CS"/>
</dbReference>
<keyword evidence="5" id="KW-0862">Zinc</keyword>
<dbReference type="GO" id="GO:0008270">
    <property type="term" value="F:zinc ion binding"/>
    <property type="evidence" value="ECO:0007669"/>
    <property type="project" value="UniProtKB-KW"/>
</dbReference>
<dbReference type="Pfam" id="PF12269">
    <property type="entry name" value="CpG_bind_C"/>
    <property type="match status" value="1"/>
</dbReference>
<feature type="domain" description="PHD-type" evidence="15">
    <location>
        <begin position="46"/>
        <end position="96"/>
    </location>
</feature>
<comment type="subcellular location">
    <subcellularLocation>
        <location evidence="1">Nucleus</location>
    </subcellularLocation>
</comment>
<name>A0A3S4R368_9ACAR</name>
<organism evidence="16 17">
    <name type="scientific">Dinothrombium tinctorium</name>
    <dbReference type="NCBI Taxonomy" id="1965070"/>
    <lineage>
        <taxon>Eukaryota</taxon>
        <taxon>Metazoa</taxon>
        <taxon>Ecdysozoa</taxon>
        <taxon>Arthropoda</taxon>
        <taxon>Chelicerata</taxon>
        <taxon>Arachnida</taxon>
        <taxon>Acari</taxon>
        <taxon>Acariformes</taxon>
        <taxon>Trombidiformes</taxon>
        <taxon>Prostigmata</taxon>
        <taxon>Anystina</taxon>
        <taxon>Parasitengona</taxon>
        <taxon>Trombidioidea</taxon>
        <taxon>Trombidiidae</taxon>
        <taxon>Dinothrombium</taxon>
    </lineage>
</organism>
<dbReference type="SUPFAM" id="SSF57903">
    <property type="entry name" value="FYVE/PHD zinc finger"/>
    <property type="match status" value="1"/>
</dbReference>
<dbReference type="InterPro" id="IPR019787">
    <property type="entry name" value="Znf_PHD-finger"/>
</dbReference>
<reference evidence="16 17" key="1">
    <citation type="journal article" date="2018" name="Gigascience">
        <title>Genomes of trombidid mites reveal novel predicted allergens and laterally-transferred genes associated with secondary metabolism.</title>
        <authorList>
            <person name="Dong X."/>
            <person name="Chaisiri K."/>
            <person name="Xia D."/>
            <person name="Armstrong S.D."/>
            <person name="Fang Y."/>
            <person name="Donnelly M.J."/>
            <person name="Kadowaki T."/>
            <person name="McGarry J.W."/>
            <person name="Darby A.C."/>
            <person name="Makepeace B.L."/>
        </authorList>
    </citation>
    <scope>NUCLEOTIDE SEQUENCE [LARGE SCALE GENOMIC DNA]</scope>
    <source>
        <strain evidence="16">UoL-WK</strain>
    </source>
</reference>
<dbReference type="InterPro" id="IPR022056">
    <property type="entry name" value="CpG-bd_C"/>
</dbReference>
<accession>A0A3S4R368</accession>
<dbReference type="PROSITE" id="PS01359">
    <property type="entry name" value="ZF_PHD_1"/>
    <property type="match status" value="1"/>
</dbReference>
<keyword evidence="13" id="KW-0175">Coiled coil</keyword>
<dbReference type="PROSITE" id="PS50016">
    <property type="entry name" value="ZF_PHD_2"/>
    <property type="match status" value="1"/>
</dbReference>
<evidence type="ECO:0000256" key="3">
    <source>
        <dbReference type="ARBA" id="ARBA00022723"/>
    </source>
</evidence>
<feature type="coiled-coil region" evidence="13">
    <location>
        <begin position="309"/>
        <end position="339"/>
    </location>
</feature>
<feature type="compositionally biased region" description="Basic and acidic residues" evidence="14">
    <location>
        <begin position="211"/>
        <end position="220"/>
    </location>
</feature>
<dbReference type="InterPro" id="IPR013083">
    <property type="entry name" value="Znf_RING/FYVE/PHD"/>
</dbReference>
<evidence type="ECO:0000256" key="8">
    <source>
        <dbReference type="ARBA" id="ARBA00023163"/>
    </source>
</evidence>
<proteinExistence type="predicted"/>
<dbReference type="EMBL" id="NCKU01001887">
    <property type="protein sequence ID" value="RWS10997.1"/>
    <property type="molecule type" value="Genomic_DNA"/>
</dbReference>
<evidence type="ECO:0000256" key="11">
    <source>
        <dbReference type="ARBA" id="ARBA00081451"/>
    </source>
</evidence>
<dbReference type="InterPro" id="IPR037869">
    <property type="entry name" value="Spp1/CFP1"/>
</dbReference>
<dbReference type="InterPro" id="IPR001965">
    <property type="entry name" value="Znf_PHD"/>
</dbReference>
<keyword evidence="8" id="KW-0804">Transcription</keyword>
<keyword evidence="3" id="KW-0479">Metal-binding</keyword>
<evidence type="ECO:0000256" key="12">
    <source>
        <dbReference type="PROSITE-ProRule" id="PRU00146"/>
    </source>
</evidence>
<keyword evidence="6" id="KW-0805">Transcription regulation</keyword>
<keyword evidence="4 12" id="KW-0863">Zinc-finger</keyword>
<evidence type="ECO:0000313" key="17">
    <source>
        <dbReference type="Proteomes" id="UP000285301"/>
    </source>
</evidence>
<evidence type="ECO:0000259" key="15">
    <source>
        <dbReference type="PROSITE" id="PS50016"/>
    </source>
</evidence>
<feature type="compositionally biased region" description="Acidic residues" evidence="14">
    <location>
        <begin position="161"/>
        <end position="176"/>
    </location>
</feature>
<dbReference type="SMART" id="SM00249">
    <property type="entry name" value="PHD"/>
    <property type="match status" value="1"/>
</dbReference>
<dbReference type="GO" id="GO:0003677">
    <property type="term" value="F:DNA binding"/>
    <property type="evidence" value="ECO:0007669"/>
    <property type="project" value="UniProtKB-KW"/>
</dbReference>
<protein>
    <recommendedName>
        <fullName evidence="10">CXXC-type zinc finger protein 1</fullName>
    </recommendedName>
    <alternativeName>
        <fullName evidence="11">PHD finger and CXXC domain-containing protein 1</fullName>
    </alternativeName>
</protein>